<evidence type="ECO:0000313" key="3">
    <source>
        <dbReference type="EnsemblPlants" id="cds.evm.model.01.916"/>
    </source>
</evidence>
<sequence length="182" mass="20766">MDSLMKNKRWIVVKKPEHARIIGCKWITKVKEGILGVEPTGYKAMLVARGFTQKEGIDFNEIFSPVIKQTSIRVMLAKVAKDNLEVDQMDKKSEIKKIKDKLSEEFEIKDLGKAKKILEIEIDQNHKGMIKISQANYLKKVLEKFGMDNSKAVSTPLAPHFKLSQSQNPQTNAEKKLMEQVP</sequence>
<dbReference type="InterPro" id="IPR013103">
    <property type="entry name" value="RVT_2"/>
</dbReference>
<feature type="compositionally biased region" description="Polar residues" evidence="1">
    <location>
        <begin position="163"/>
        <end position="172"/>
    </location>
</feature>
<dbReference type="Proteomes" id="UP000596661">
    <property type="component" value="Chromosome 1"/>
</dbReference>
<dbReference type="EnsemblPlants" id="evm.model.01.916">
    <property type="protein sequence ID" value="cds.evm.model.01.916"/>
    <property type="gene ID" value="evm.TU.01.916"/>
</dbReference>
<evidence type="ECO:0000256" key="1">
    <source>
        <dbReference type="SAM" id="MobiDB-lite"/>
    </source>
</evidence>
<organism evidence="3 4">
    <name type="scientific">Cannabis sativa</name>
    <name type="common">Hemp</name>
    <name type="synonym">Marijuana</name>
    <dbReference type="NCBI Taxonomy" id="3483"/>
    <lineage>
        <taxon>Eukaryota</taxon>
        <taxon>Viridiplantae</taxon>
        <taxon>Streptophyta</taxon>
        <taxon>Embryophyta</taxon>
        <taxon>Tracheophyta</taxon>
        <taxon>Spermatophyta</taxon>
        <taxon>Magnoliopsida</taxon>
        <taxon>eudicotyledons</taxon>
        <taxon>Gunneridae</taxon>
        <taxon>Pentapetalae</taxon>
        <taxon>rosids</taxon>
        <taxon>fabids</taxon>
        <taxon>Rosales</taxon>
        <taxon>Cannabaceae</taxon>
        <taxon>Cannabis</taxon>
    </lineage>
</organism>
<feature type="domain" description="Reverse transcriptase Ty1/copia-type" evidence="2">
    <location>
        <begin position="7"/>
        <end position="93"/>
    </location>
</feature>
<keyword evidence="4" id="KW-1185">Reference proteome</keyword>
<accession>A0A803NRF3</accession>
<dbReference type="Pfam" id="PF07727">
    <property type="entry name" value="RVT_2"/>
    <property type="match status" value="1"/>
</dbReference>
<feature type="region of interest" description="Disordered" evidence="1">
    <location>
        <begin position="156"/>
        <end position="182"/>
    </location>
</feature>
<reference evidence="3" key="2">
    <citation type="submission" date="2021-03" db="UniProtKB">
        <authorList>
            <consortium name="EnsemblPlants"/>
        </authorList>
    </citation>
    <scope>IDENTIFICATION</scope>
</reference>
<evidence type="ECO:0000259" key="2">
    <source>
        <dbReference type="Pfam" id="PF07727"/>
    </source>
</evidence>
<proteinExistence type="predicted"/>
<dbReference type="Gramene" id="evm.model.01.916">
    <property type="protein sequence ID" value="cds.evm.model.01.916"/>
    <property type="gene ID" value="evm.TU.01.916"/>
</dbReference>
<dbReference type="AlphaFoldDB" id="A0A803NRF3"/>
<protein>
    <recommendedName>
        <fullName evidence="2">Reverse transcriptase Ty1/copia-type domain-containing protein</fullName>
    </recommendedName>
</protein>
<dbReference type="OMA" id="ARIIGCK"/>
<name>A0A803NRF3_CANSA</name>
<evidence type="ECO:0000313" key="4">
    <source>
        <dbReference type="Proteomes" id="UP000596661"/>
    </source>
</evidence>
<dbReference type="EMBL" id="UZAU01000018">
    <property type="status" value="NOT_ANNOTATED_CDS"/>
    <property type="molecule type" value="Genomic_DNA"/>
</dbReference>
<feature type="compositionally biased region" description="Basic and acidic residues" evidence="1">
    <location>
        <begin position="173"/>
        <end position="182"/>
    </location>
</feature>
<reference evidence="3" key="1">
    <citation type="submission" date="2018-11" db="EMBL/GenBank/DDBJ databases">
        <authorList>
            <person name="Grassa J C."/>
        </authorList>
    </citation>
    <scope>NUCLEOTIDE SEQUENCE [LARGE SCALE GENOMIC DNA]</scope>
</reference>